<proteinExistence type="predicted"/>
<dbReference type="AlphaFoldDB" id="A0A8T3BZV5"/>
<sequence>MISLFHFQRPCDNELKKNQSTAKPKYHVTEHTPNENLSKNGYFRNKLIAIAQFLKNGSISRNQAIDERNGSTLSF</sequence>
<accession>A0A8T3BZV5</accession>
<comment type="caution">
    <text evidence="1">The sequence shown here is derived from an EMBL/GenBank/DDBJ whole genome shotgun (WGS) entry which is preliminary data.</text>
</comment>
<gene>
    <name evidence="1" type="ORF">KFK09_005040</name>
</gene>
<evidence type="ECO:0000313" key="1">
    <source>
        <dbReference type="EMBL" id="KAI0522655.1"/>
    </source>
</evidence>
<dbReference type="Proteomes" id="UP000829196">
    <property type="component" value="Unassembled WGS sequence"/>
</dbReference>
<reference evidence="1" key="1">
    <citation type="journal article" date="2022" name="Front. Genet.">
        <title>Chromosome-Scale Assembly of the Dendrobium nobile Genome Provides Insights Into the Molecular Mechanism of the Biosynthesis of the Medicinal Active Ingredient of Dendrobium.</title>
        <authorList>
            <person name="Xu Q."/>
            <person name="Niu S.-C."/>
            <person name="Li K.-L."/>
            <person name="Zheng P.-J."/>
            <person name="Zhang X.-J."/>
            <person name="Jia Y."/>
            <person name="Liu Y."/>
            <person name="Niu Y.-X."/>
            <person name="Yu L.-H."/>
            <person name="Chen D.-F."/>
            <person name="Zhang G.-Q."/>
        </authorList>
    </citation>
    <scope>NUCLEOTIDE SEQUENCE</scope>
    <source>
        <tissue evidence="1">Leaf</tissue>
    </source>
</reference>
<dbReference type="EMBL" id="JAGYWB010000005">
    <property type="protein sequence ID" value="KAI0522655.1"/>
    <property type="molecule type" value="Genomic_DNA"/>
</dbReference>
<keyword evidence="2" id="KW-1185">Reference proteome</keyword>
<name>A0A8T3BZV5_DENNO</name>
<organism evidence="1 2">
    <name type="scientific">Dendrobium nobile</name>
    <name type="common">Orchid</name>
    <dbReference type="NCBI Taxonomy" id="94219"/>
    <lineage>
        <taxon>Eukaryota</taxon>
        <taxon>Viridiplantae</taxon>
        <taxon>Streptophyta</taxon>
        <taxon>Embryophyta</taxon>
        <taxon>Tracheophyta</taxon>
        <taxon>Spermatophyta</taxon>
        <taxon>Magnoliopsida</taxon>
        <taxon>Liliopsida</taxon>
        <taxon>Asparagales</taxon>
        <taxon>Orchidaceae</taxon>
        <taxon>Epidendroideae</taxon>
        <taxon>Malaxideae</taxon>
        <taxon>Dendrobiinae</taxon>
        <taxon>Dendrobium</taxon>
    </lineage>
</organism>
<protein>
    <submittedName>
        <fullName evidence="1">Uncharacterized protein</fullName>
    </submittedName>
</protein>
<evidence type="ECO:0000313" key="2">
    <source>
        <dbReference type="Proteomes" id="UP000829196"/>
    </source>
</evidence>